<gene>
    <name evidence="1" type="ORF">EGC82_09625</name>
</gene>
<dbReference type="SUPFAM" id="SSF53335">
    <property type="entry name" value="S-adenosyl-L-methionine-dependent methyltransferases"/>
    <property type="match status" value="1"/>
</dbReference>
<dbReference type="InterPro" id="IPR029063">
    <property type="entry name" value="SAM-dependent_MTases_sf"/>
</dbReference>
<dbReference type="PANTHER" id="PTHR20974">
    <property type="entry name" value="UPF0585 PROTEIN CG18661"/>
    <property type="match status" value="1"/>
</dbReference>
<dbReference type="Proteomes" id="UP000278035">
    <property type="component" value="Chromosome"/>
</dbReference>
<dbReference type="KEGG" id="slj:EGC82_09625"/>
<proteinExistence type="predicted"/>
<dbReference type="OrthoDB" id="5563826at2"/>
<evidence type="ECO:0000313" key="2">
    <source>
        <dbReference type="Proteomes" id="UP000278035"/>
    </source>
</evidence>
<organism evidence="1 2">
    <name type="scientific">Shewanella livingstonensis</name>
    <dbReference type="NCBI Taxonomy" id="150120"/>
    <lineage>
        <taxon>Bacteria</taxon>
        <taxon>Pseudomonadati</taxon>
        <taxon>Pseudomonadota</taxon>
        <taxon>Gammaproteobacteria</taxon>
        <taxon>Alteromonadales</taxon>
        <taxon>Shewanellaceae</taxon>
        <taxon>Shewanella</taxon>
    </lineage>
</organism>
<dbReference type="PANTHER" id="PTHR20974:SF0">
    <property type="entry name" value="UPF0585 PROTEIN CG18661"/>
    <property type="match status" value="1"/>
</dbReference>
<accession>A0A3G8LVS2</accession>
<dbReference type="Pfam" id="PF06080">
    <property type="entry name" value="DUF938"/>
    <property type="match status" value="1"/>
</dbReference>
<dbReference type="AlphaFoldDB" id="A0A3G8LVS2"/>
<protein>
    <submittedName>
        <fullName evidence="1">DUF938 domain-containing protein</fullName>
    </submittedName>
</protein>
<dbReference type="InterPro" id="IPR010342">
    <property type="entry name" value="DUF938"/>
</dbReference>
<keyword evidence="2" id="KW-1185">Reference proteome</keyword>
<dbReference type="RefSeq" id="WP_124730564.1">
    <property type="nucleotide sequence ID" value="NZ_CBCSKC010000056.1"/>
</dbReference>
<reference evidence="2" key="1">
    <citation type="submission" date="2018-11" db="EMBL/GenBank/DDBJ databases">
        <title>Shewanella sp. M2.</title>
        <authorList>
            <person name="Hwang Y.J."/>
            <person name="Hwang C.Y."/>
        </authorList>
    </citation>
    <scope>NUCLEOTIDE SEQUENCE [LARGE SCALE GENOMIC DNA]</scope>
    <source>
        <strain evidence="2">LMG 19866</strain>
    </source>
</reference>
<sequence length="204" mass="23099">MPQSLSLEQLPFSQACDNNKQPILTLLAEWFANRVNILEIGSGTGQHSVYFAKHLPHARWQPSDQQHYLPTLQSRLNIQTSPNLQHAIPLDVIQPWPQFTSQIDAIFTANTLHIMSKTMVEAFFVGVGHVLADSGSLVIYGPFNYQGQFTSDSNQQFNLWLQHNNPDSGIRDIEWISQLAKLQGLTLQEDIAMPANNRLLHFIK</sequence>
<dbReference type="EMBL" id="CP034015">
    <property type="protein sequence ID" value="AZG73002.1"/>
    <property type="molecule type" value="Genomic_DNA"/>
</dbReference>
<dbReference type="Gene3D" id="3.40.50.150">
    <property type="entry name" value="Vaccinia Virus protein VP39"/>
    <property type="match status" value="1"/>
</dbReference>
<evidence type="ECO:0000313" key="1">
    <source>
        <dbReference type="EMBL" id="AZG73002.1"/>
    </source>
</evidence>
<name>A0A3G8LVS2_9GAMM</name>